<accession>A0A9W6JFX4</accession>
<dbReference type="Gene3D" id="2.30.110.10">
    <property type="entry name" value="Electron Transport, Fmn-binding Protein, Chain A"/>
    <property type="match status" value="1"/>
</dbReference>
<evidence type="ECO:0000313" key="3">
    <source>
        <dbReference type="EMBL" id="GLK76312.1"/>
    </source>
</evidence>
<dbReference type="Pfam" id="PF01243">
    <property type="entry name" value="PNPOx_N"/>
    <property type="match status" value="1"/>
</dbReference>
<comment type="caution">
    <text evidence="3">The sequence shown here is derived from an EMBL/GenBank/DDBJ whole genome shotgun (WGS) entry which is preliminary data.</text>
</comment>
<evidence type="ECO:0000259" key="1">
    <source>
        <dbReference type="Pfam" id="PF01243"/>
    </source>
</evidence>
<evidence type="ECO:0000259" key="2">
    <source>
        <dbReference type="Pfam" id="PF10615"/>
    </source>
</evidence>
<organism evidence="3 4">
    <name type="scientific">Methylopila jiangsuensis</name>
    <dbReference type="NCBI Taxonomy" id="586230"/>
    <lineage>
        <taxon>Bacteria</taxon>
        <taxon>Pseudomonadati</taxon>
        <taxon>Pseudomonadota</taxon>
        <taxon>Alphaproteobacteria</taxon>
        <taxon>Hyphomicrobiales</taxon>
        <taxon>Methylopilaceae</taxon>
        <taxon>Methylopila</taxon>
    </lineage>
</organism>
<dbReference type="RefSeq" id="WP_271204258.1">
    <property type="nucleotide sequence ID" value="NZ_BSFK01000007.1"/>
</dbReference>
<dbReference type="Gene3D" id="3.20.180.10">
    <property type="entry name" value="PNP-oxidase-like"/>
    <property type="match status" value="1"/>
</dbReference>
<dbReference type="InterPro" id="IPR019595">
    <property type="entry name" value="DUF2470"/>
</dbReference>
<dbReference type="PANTHER" id="PTHR13343">
    <property type="entry name" value="CREG1 PROTEIN"/>
    <property type="match status" value="1"/>
</dbReference>
<sequence length="243" mass="25556">MTTAAPAAAFEPVAAARALIRSGRRAMLATIDADGAPYASLVAAATAPDGAPLLLVSDLARHAANLARDPRASLLFAESGAGDPLAHPRVSVIGRVVAAEKEAHRGRWLARQPESAGYFDFADFRMLRLEPASAHLVAGFGRIVELPWSDLATDLTGAEPLLEAEAGVTEHMNEDHADATRLYATALGRAPDGAWRFEGCDPLGFEIGLDGRALYLPFAQPAKSATDVRKELVRLVGVARGGS</sequence>
<dbReference type="EMBL" id="BSFK01000007">
    <property type="protein sequence ID" value="GLK76312.1"/>
    <property type="molecule type" value="Genomic_DNA"/>
</dbReference>
<dbReference type="SUPFAM" id="SSF50475">
    <property type="entry name" value="FMN-binding split barrel"/>
    <property type="match status" value="1"/>
</dbReference>
<dbReference type="PANTHER" id="PTHR13343:SF17">
    <property type="entry name" value="CELLULAR REPRESSOR OF E1A-STIMULATED GENES, ISOFORM A"/>
    <property type="match status" value="1"/>
</dbReference>
<feature type="domain" description="Pyridoxamine 5'-phosphate oxidase N-terminal" evidence="1">
    <location>
        <begin position="15"/>
        <end position="135"/>
    </location>
</feature>
<dbReference type="GO" id="GO:0005737">
    <property type="term" value="C:cytoplasm"/>
    <property type="evidence" value="ECO:0007669"/>
    <property type="project" value="UniProtKB-ARBA"/>
</dbReference>
<reference evidence="3" key="2">
    <citation type="submission" date="2023-01" db="EMBL/GenBank/DDBJ databases">
        <authorList>
            <person name="Sun Q."/>
            <person name="Evtushenko L."/>
        </authorList>
    </citation>
    <scope>NUCLEOTIDE SEQUENCE</scope>
    <source>
        <strain evidence="3">VKM B-2555</strain>
    </source>
</reference>
<gene>
    <name evidence="3" type="ORF">GCM10008171_15660</name>
</gene>
<feature type="domain" description="DUF2470" evidence="2">
    <location>
        <begin position="166"/>
        <end position="235"/>
    </location>
</feature>
<keyword evidence="4" id="KW-1185">Reference proteome</keyword>
<dbReference type="AlphaFoldDB" id="A0A9W6JFX4"/>
<proteinExistence type="predicted"/>
<evidence type="ECO:0000313" key="4">
    <source>
        <dbReference type="Proteomes" id="UP001143364"/>
    </source>
</evidence>
<dbReference type="Proteomes" id="UP001143364">
    <property type="component" value="Unassembled WGS sequence"/>
</dbReference>
<dbReference type="InterPro" id="IPR012349">
    <property type="entry name" value="Split_barrel_FMN-bd"/>
</dbReference>
<reference evidence="3" key="1">
    <citation type="journal article" date="2014" name="Int. J. Syst. Evol. Microbiol.">
        <title>Complete genome sequence of Corynebacterium casei LMG S-19264T (=DSM 44701T), isolated from a smear-ripened cheese.</title>
        <authorList>
            <consortium name="US DOE Joint Genome Institute (JGI-PGF)"/>
            <person name="Walter F."/>
            <person name="Albersmeier A."/>
            <person name="Kalinowski J."/>
            <person name="Ruckert C."/>
        </authorList>
    </citation>
    <scope>NUCLEOTIDE SEQUENCE</scope>
    <source>
        <strain evidence="3">VKM B-2555</strain>
    </source>
</reference>
<name>A0A9W6JFX4_9HYPH</name>
<dbReference type="InterPro" id="IPR037119">
    <property type="entry name" value="Haem_oxidase_HugZ-like_sf"/>
</dbReference>
<protein>
    <submittedName>
        <fullName evidence="3">Pyridoxamine 5'-phosphate oxidase</fullName>
    </submittedName>
</protein>
<dbReference type="Pfam" id="PF10615">
    <property type="entry name" value="DUF2470"/>
    <property type="match status" value="1"/>
</dbReference>
<dbReference type="InterPro" id="IPR011576">
    <property type="entry name" value="Pyridox_Oxase_N"/>
</dbReference>